<accession>A0A084WDS7</accession>
<evidence type="ECO:0000313" key="3">
    <source>
        <dbReference type="Proteomes" id="UP000030765"/>
    </source>
</evidence>
<dbReference type="AlphaFoldDB" id="A0A084WDS7"/>
<protein>
    <submittedName>
        <fullName evidence="1 2">Uncharacterized protein</fullName>
    </submittedName>
</protein>
<reference evidence="1 3" key="1">
    <citation type="journal article" date="2014" name="BMC Genomics">
        <title>Genome sequence of Anopheles sinensis provides insight into genetics basis of mosquito competence for malaria parasites.</title>
        <authorList>
            <person name="Zhou D."/>
            <person name="Zhang D."/>
            <person name="Ding G."/>
            <person name="Shi L."/>
            <person name="Hou Q."/>
            <person name="Ye Y."/>
            <person name="Xu Y."/>
            <person name="Zhou H."/>
            <person name="Xiong C."/>
            <person name="Li S."/>
            <person name="Yu J."/>
            <person name="Hong S."/>
            <person name="Yu X."/>
            <person name="Zou P."/>
            <person name="Chen C."/>
            <person name="Chang X."/>
            <person name="Wang W."/>
            <person name="Lv Y."/>
            <person name="Sun Y."/>
            <person name="Ma L."/>
            <person name="Shen B."/>
            <person name="Zhu C."/>
        </authorList>
    </citation>
    <scope>NUCLEOTIDE SEQUENCE [LARGE SCALE GENOMIC DNA]</scope>
</reference>
<evidence type="ECO:0000313" key="2">
    <source>
        <dbReference type="EnsemblMetazoa" id="ASIC016492-PA"/>
    </source>
</evidence>
<dbReference type="VEuPathDB" id="VectorBase:ASIC016492"/>
<dbReference type="Proteomes" id="UP000030765">
    <property type="component" value="Unassembled WGS sequence"/>
</dbReference>
<reference evidence="2" key="2">
    <citation type="submission" date="2020-05" db="UniProtKB">
        <authorList>
            <consortium name="EnsemblMetazoa"/>
        </authorList>
    </citation>
    <scope>IDENTIFICATION</scope>
</reference>
<dbReference type="EMBL" id="ATLV01023057">
    <property type="status" value="NOT_ANNOTATED_CDS"/>
    <property type="molecule type" value="Genomic_DNA"/>
</dbReference>
<dbReference type="EMBL" id="KE525340">
    <property type="protein sequence ID" value="KFB48371.1"/>
    <property type="molecule type" value="Genomic_DNA"/>
</dbReference>
<gene>
    <name evidence="1" type="ORF">ZHAS_00016492</name>
</gene>
<organism evidence="1">
    <name type="scientific">Anopheles sinensis</name>
    <name type="common">Mosquito</name>
    <dbReference type="NCBI Taxonomy" id="74873"/>
    <lineage>
        <taxon>Eukaryota</taxon>
        <taxon>Metazoa</taxon>
        <taxon>Ecdysozoa</taxon>
        <taxon>Arthropoda</taxon>
        <taxon>Hexapoda</taxon>
        <taxon>Insecta</taxon>
        <taxon>Pterygota</taxon>
        <taxon>Neoptera</taxon>
        <taxon>Endopterygota</taxon>
        <taxon>Diptera</taxon>
        <taxon>Nematocera</taxon>
        <taxon>Culicoidea</taxon>
        <taxon>Culicidae</taxon>
        <taxon>Anophelinae</taxon>
        <taxon>Anopheles</taxon>
    </lineage>
</organism>
<dbReference type="EnsemblMetazoa" id="ASIC016492-RA">
    <property type="protein sequence ID" value="ASIC016492-PA"/>
    <property type="gene ID" value="ASIC016492"/>
</dbReference>
<sequence>MADKMKDGGTCHMTATAGAKCVKRKDWTEIRQRDQTFDQQVTSQKRDIELGEVKKMEAYFGGIGGSTTK</sequence>
<proteinExistence type="predicted"/>
<name>A0A084WDS7_ANOSI</name>
<evidence type="ECO:0000313" key="1">
    <source>
        <dbReference type="EMBL" id="KFB48371.1"/>
    </source>
</evidence>
<keyword evidence="3" id="KW-1185">Reference proteome</keyword>